<proteinExistence type="predicted"/>
<dbReference type="AlphaFoldDB" id="A0A2T9ZAK4"/>
<evidence type="ECO:0000313" key="2">
    <source>
        <dbReference type="Proteomes" id="UP000245609"/>
    </source>
</evidence>
<organism evidence="1 2">
    <name type="scientific">Smittium megazygosporum</name>
    <dbReference type="NCBI Taxonomy" id="133381"/>
    <lineage>
        <taxon>Eukaryota</taxon>
        <taxon>Fungi</taxon>
        <taxon>Fungi incertae sedis</taxon>
        <taxon>Zoopagomycota</taxon>
        <taxon>Kickxellomycotina</taxon>
        <taxon>Harpellomycetes</taxon>
        <taxon>Harpellales</taxon>
        <taxon>Legeriomycetaceae</taxon>
        <taxon>Smittium</taxon>
    </lineage>
</organism>
<name>A0A2T9ZAK4_9FUNG</name>
<gene>
    <name evidence="1" type="ORF">BB560_003947</name>
</gene>
<sequence>MMGDHPPTGSGILSVFSIVDNMMDEELTTDISMETIFEQLESLVQASWCIEHRIAKKTQFKTRLTNACELMISFGEYKSSNQLLPSFAGKSLSFSNEELGFLFGFYDDNTDQDEVAKFWSCLENILQTLKVNMEDISDSIEYDDLENVASELLSYFNPYQVELLLSNYIPDLPTSTFNLLQLHAFSYFGSD</sequence>
<dbReference type="EMBL" id="MBFS01000932">
    <property type="protein sequence ID" value="PVV01626.1"/>
    <property type="molecule type" value="Genomic_DNA"/>
</dbReference>
<evidence type="ECO:0000313" key="1">
    <source>
        <dbReference type="EMBL" id="PVV01626.1"/>
    </source>
</evidence>
<dbReference type="Proteomes" id="UP000245609">
    <property type="component" value="Unassembled WGS sequence"/>
</dbReference>
<comment type="caution">
    <text evidence="1">The sequence shown here is derived from an EMBL/GenBank/DDBJ whole genome shotgun (WGS) entry which is preliminary data.</text>
</comment>
<dbReference type="OrthoDB" id="10647328at2759"/>
<accession>A0A2T9ZAK4</accession>
<reference evidence="1 2" key="1">
    <citation type="journal article" date="2018" name="MBio">
        <title>Comparative Genomics Reveals the Core Gene Toolbox for the Fungus-Insect Symbiosis.</title>
        <authorList>
            <person name="Wang Y."/>
            <person name="Stata M."/>
            <person name="Wang W."/>
            <person name="Stajich J.E."/>
            <person name="White M.M."/>
            <person name="Moncalvo J.M."/>
        </authorList>
    </citation>
    <scope>NUCLEOTIDE SEQUENCE [LARGE SCALE GENOMIC DNA]</scope>
    <source>
        <strain evidence="1 2">SC-DP-2</strain>
    </source>
</reference>
<protein>
    <submittedName>
        <fullName evidence="1">Uncharacterized protein</fullName>
    </submittedName>
</protein>
<keyword evidence="2" id="KW-1185">Reference proteome</keyword>